<proteinExistence type="predicted"/>
<dbReference type="EMBL" id="JACCKA010000093">
    <property type="protein sequence ID" value="NZA28496.1"/>
    <property type="molecule type" value="Genomic_DNA"/>
</dbReference>
<dbReference type="InterPro" id="IPR041290">
    <property type="entry name" value="Tli4_C"/>
</dbReference>
<keyword evidence="3" id="KW-1185">Reference proteome</keyword>
<name>A0A853JGJ5_9GAMM</name>
<dbReference type="RefSeq" id="WP_180680255.1">
    <property type="nucleotide sequence ID" value="NZ_JACCKA010000093.1"/>
</dbReference>
<dbReference type="Pfam" id="PF18426">
    <property type="entry name" value="Tli4_C"/>
    <property type="match status" value="1"/>
</dbReference>
<gene>
    <name evidence="2" type="ORF">H0E84_19155</name>
</gene>
<accession>A0A853JGJ5</accession>
<organism evidence="2 3">
    <name type="scientific">Luteimonas salinisoli</name>
    <dbReference type="NCBI Taxonomy" id="2752307"/>
    <lineage>
        <taxon>Bacteria</taxon>
        <taxon>Pseudomonadati</taxon>
        <taxon>Pseudomonadota</taxon>
        <taxon>Gammaproteobacteria</taxon>
        <taxon>Lysobacterales</taxon>
        <taxon>Lysobacteraceae</taxon>
        <taxon>Luteimonas</taxon>
    </lineage>
</organism>
<reference evidence="2 3" key="1">
    <citation type="submission" date="2020-07" db="EMBL/GenBank/DDBJ databases">
        <title>Luteimonas sp. SJ-92.</title>
        <authorList>
            <person name="Huang X.-X."/>
            <person name="Xu L."/>
            <person name="Sun J.-Q."/>
        </authorList>
    </citation>
    <scope>NUCLEOTIDE SEQUENCE [LARGE SCALE GENOMIC DNA]</scope>
    <source>
        <strain evidence="2 3">SJ-92</strain>
    </source>
</reference>
<dbReference type="AlphaFoldDB" id="A0A853JGJ5"/>
<dbReference type="Proteomes" id="UP000578091">
    <property type="component" value="Unassembled WGS sequence"/>
</dbReference>
<feature type="domain" description="Tle cognate immunity protein 4 C-terminal" evidence="1">
    <location>
        <begin position="206"/>
        <end position="361"/>
    </location>
</feature>
<evidence type="ECO:0000313" key="2">
    <source>
        <dbReference type="EMBL" id="NZA28496.1"/>
    </source>
</evidence>
<evidence type="ECO:0000259" key="1">
    <source>
        <dbReference type="Pfam" id="PF18426"/>
    </source>
</evidence>
<evidence type="ECO:0000313" key="3">
    <source>
        <dbReference type="Proteomes" id="UP000578091"/>
    </source>
</evidence>
<sequence length="362" mass="38697">MSQRVAGIGQPHAVRILVGLMMTLVAGCGGSPGSAGFEGVDLAMGSLAGQAPRTHCVGRFLVDLPESFRPSHSMGGGAGEAIFYFGRDADFHTMTVTSFAQRVTSVQFDAVVAARSEELARGTNYESNTSMLSSQEAWSPTETLLSHYASVDVADAQVRELHVLVEDAHVAITTTAYDAAQLQDAEARLRDMLERVRRVGDPASAGRGLCLGAVVVDADSDYEELQLGFRAEGRAHSDVRFQISLDTFRPPDDEPTLIARGEANLAGLGVKPKTLKKGECQLAGMEGEQWLGRFEEEGRPQHGFYAETNVRSPSPRQPKLMVEMFTGGEDASGGPAASSLGDEEAIALWETIVASLRERPGA</sequence>
<protein>
    <recommendedName>
        <fullName evidence="1">Tle cognate immunity protein 4 C-terminal domain-containing protein</fullName>
    </recommendedName>
</protein>
<dbReference type="PROSITE" id="PS51257">
    <property type="entry name" value="PROKAR_LIPOPROTEIN"/>
    <property type="match status" value="1"/>
</dbReference>
<comment type="caution">
    <text evidence="2">The sequence shown here is derived from an EMBL/GenBank/DDBJ whole genome shotgun (WGS) entry which is preliminary data.</text>
</comment>